<name>A0A517TBL0_9PLAN</name>
<protein>
    <submittedName>
        <fullName evidence="1">Prokaryotic phospholipase A2</fullName>
    </submittedName>
</protein>
<dbReference type="GO" id="GO:0004623">
    <property type="term" value="F:phospholipase A2 activity"/>
    <property type="evidence" value="ECO:0007669"/>
    <property type="project" value="InterPro"/>
</dbReference>
<dbReference type="SUPFAM" id="SSF48619">
    <property type="entry name" value="Phospholipase A2, PLA2"/>
    <property type="match status" value="1"/>
</dbReference>
<dbReference type="GO" id="GO:0006644">
    <property type="term" value="P:phospholipid metabolic process"/>
    <property type="evidence" value="ECO:0007669"/>
    <property type="project" value="InterPro"/>
</dbReference>
<dbReference type="InterPro" id="IPR015141">
    <property type="entry name" value="PLipase_A2_prok/fun"/>
</dbReference>
<reference evidence="1 2" key="1">
    <citation type="submission" date="2019-02" db="EMBL/GenBank/DDBJ databases">
        <title>Deep-cultivation of Planctomycetes and their phenomic and genomic characterization uncovers novel biology.</title>
        <authorList>
            <person name="Wiegand S."/>
            <person name="Jogler M."/>
            <person name="Boedeker C."/>
            <person name="Pinto D."/>
            <person name="Vollmers J."/>
            <person name="Rivas-Marin E."/>
            <person name="Kohn T."/>
            <person name="Peeters S.H."/>
            <person name="Heuer A."/>
            <person name="Rast P."/>
            <person name="Oberbeckmann S."/>
            <person name="Bunk B."/>
            <person name="Jeske O."/>
            <person name="Meyerdierks A."/>
            <person name="Storesund J.E."/>
            <person name="Kallscheuer N."/>
            <person name="Luecker S."/>
            <person name="Lage O.M."/>
            <person name="Pohl T."/>
            <person name="Merkel B.J."/>
            <person name="Hornburger P."/>
            <person name="Mueller R.-W."/>
            <person name="Bruemmer F."/>
            <person name="Labrenz M."/>
            <person name="Spormann A.M."/>
            <person name="Op den Camp H."/>
            <person name="Overmann J."/>
            <person name="Amann R."/>
            <person name="Jetten M.S.M."/>
            <person name="Mascher T."/>
            <person name="Medema M.H."/>
            <person name="Devos D.P."/>
            <person name="Kaster A.-K."/>
            <person name="Ovreas L."/>
            <person name="Rohde M."/>
            <person name="Galperin M.Y."/>
            <person name="Jogler C."/>
        </authorList>
    </citation>
    <scope>NUCLEOTIDE SEQUENCE [LARGE SCALE GENOMIC DNA]</scope>
    <source>
        <strain evidence="1 2">V22</strain>
    </source>
</reference>
<dbReference type="RefSeq" id="WP_145264229.1">
    <property type="nucleotide sequence ID" value="NZ_CP036316.1"/>
</dbReference>
<dbReference type="EMBL" id="CP036316">
    <property type="protein sequence ID" value="QDT65761.1"/>
    <property type="molecule type" value="Genomic_DNA"/>
</dbReference>
<dbReference type="GO" id="GO:0050482">
    <property type="term" value="P:arachidonate secretion"/>
    <property type="evidence" value="ECO:0007669"/>
    <property type="project" value="InterPro"/>
</dbReference>
<dbReference type="AlphaFoldDB" id="A0A517TBL0"/>
<evidence type="ECO:0000313" key="1">
    <source>
        <dbReference type="EMBL" id="QDT65761.1"/>
    </source>
</evidence>
<organism evidence="1 2">
    <name type="scientific">Calycomorphotria hydatis</name>
    <dbReference type="NCBI Taxonomy" id="2528027"/>
    <lineage>
        <taxon>Bacteria</taxon>
        <taxon>Pseudomonadati</taxon>
        <taxon>Planctomycetota</taxon>
        <taxon>Planctomycetia</taxon>
        <taxon>Planctomycetales</taxon>
        <taxon>Planctomycetaceae</taxon>
        <taxon>Calycomorphotria</taxon>
    </lineage>
</organism>
<accession>A0A517TBL0</accession>
<dbReference type="Gene3D" id="1.20.90.10">
    <property type="entry name" value="Phospholipase A2 domain"/>
    <property type="match status" value="1"/>
</dbReference>
<dbReference type="OrthoDB" id="290927at2"/>
<dbReference type="Pfam" id="PF09056">
    <property type="entry name" value="Phospholip_A2_3"/>
    <property type="match status" value="1"/>
</dbReference>
<dbReference type="Proteomes" id="UP000319976">
    <property type="component" value="Chromosome"/>
</dbReference>
<keyword evidence="2" id="KW-1185">Reference proteome</keyword>
<gene>
    <name evidence="1" type="ORF">V22_30220</name>
</gene>
<proteinExistence type="predicted"/>
<dbReference type="KEGG" id="chya:V22_30220"/>
<evidence type="ECO:0000313" key="2">
    <source>
        <dbReference type="Proteomes" id="UP000319976"/>
    </source>
</evidence>
<sequence length="135" mass="15122">MSLSPWKIVFGLIVAFVFVLLQAEPAKAGLFDRGHRGGCGQNGRPCGPGGVLNYLIPQGFAGADFRPACRRHDACYRIHGVSRAACDRQFYRDLHCACRNSKFPWLCRLHAKTYYNSVKLFGARPFREAQGMIGW</sequence>
<dbReference type="InterPro" id="IPR036444">
    <property type="entry name" value="PLipase_A2_dom_sf"/>
</dbReference>